<dbReference type="Gene3D" id="3.40.50.720">
    <property type="entry name" value="NAD(P)-binding Rossmann-like Domain"/>
    <property type="match status" value="2"/>
</dbReference>
<comment type="similarity">
    <text evidence="1 3">Belongs to the D-isomer specific 2-hydroxyacid dehydrogenase family.</text>
</comment>
<sequence>MKNRPKVFIARRLPDEALHMIASSCDYEMWEQEDVPVPHGVLADAVRRVDGVLTMLTDSVPGDLLQSTSTLKVVANMAVGYDNVDVAAAKRLGITVTNTPDVLTETTADLTFALLLAAARRIVEAGHTLRNGQWSTWSPMFLTGMDVFGKTLGVIGMGRIGQAVTRRALGFNMTVHYYARTQKNGLPSNIHYMSLDDVLQTADFISVLTPLTQETRHLIGERELSLMKSTAVLINTARGPIVDEDALYQALVNKRIWAAALDVFDEEPVSPKHPLLELPNVVATPHIGSATIETRTKMAVLAAQNLVAALHGQTPQNRVV</sequence>
<dbReference type="InterPro" id="IPR036291">
    <property type="entry name" value="NAD(P)-bd_dom_sf"/>
</dbReference>
<dbReference type="SUPFAM" id="SSF52283">
    <property type="entry name" value="Formate/glycerate dehydrogenase catalytic domain-like"/>
    <property type="match status" value="1"/>
</dbReference>
<name>A0ABV5A9P9_9BACL</name>
<dbReference type="CDD" id="cd05301">
    <property type="entry name" value="GDH"/>
    <property type="match status" value="1"/>
</dbReference>
<gene>
    <name evidence="6" type="ORF">KKP3000_001255</name>
</gene>
<dbReference type="InterPro" id="IPR029753">
    <property type="entry name" value="D-isomer_DH_CS"/>
</dbReference>
<dbReference type="InterPro" id="IPR006140">
    <property type="entry name" value="D-isomer_DH_NAD-bd"/>
</dbReference>
<evidence type="ECO:0000256" key="1">
    <source>
        <dbReference type="ARBA" id="ARBA00005854"/>
    </source>
</evidence>
<dbReference type="Pfam" id="PF02826">
    <property type="entry name" value="2-Hacid_dh_C"/>
    <property type="match status" value="1"/>
</dbReference>
<dbReference type="EMBL" id="JBDXSU010000001">
    <property type="protein sequence ID" value="MFB5188821.1"/>
    <property type="molecule type" value="Genomic_DNA"/>
</dbReference>
<dbReference type="EC" id="1.1.1.-" evidence="6"/>
<dbReference type="PROSITE" id="PS00671">
    <property type="entry name" value="D_2_HYDROXYACID_DH_3"/>
    <property type="match status" value="1"/>
</dbReference>
<evidence type="ECO:0000313" key="7">
    <source>
        <dbReference type="Proteomes" id="UP001579974"/>
    </source>
</evidence>
<organism evidence="6 7">
    <name type="scientific">Alicyclobacillus fastidiosus</name>
    <dbReference type="NCBI Taxonomy" id="392011"/>
    <lineage>
        <taxon>Bacteria</taxon>
        <taxon>Bacillati</taxon>
        <taxon>Bacillota</taxon>
        <taxon>Bacilli</taxon>
        <taxon>Bacillales</taxon>
        <taxon>Alicyclobacillaceae</taxon>
        <taxon>Alicyclobacillus</taxon>
    </lineage>
</organism>
<keyword evidence="2 3" id="KW-0560">Oxidoreductase</keyword>
<proteinExistence type="inferred from homology"/>
<evidence type="ECO:0000256" key="3">
    <source>
        <dbReference type="RuleBase" id="RU003719"/>
    </source>
</evidence>
<comment type="caution">
    <text evidence="6">The sequence shown here is derived from an EMBL/GenBank/DDBJ whole genome shotgun (WGS) entry which is preliminary data.</text>
</comment>
<reference evidence="6 7" key="1">
    <citation type="journal article" date="2024" name="Int. J. Mol. Sci.">
        <title>Exploration of Alicyclobacillus spp. Genome in Search of Antibiotic Resistance.</title>
        <authorList>
            <person name="Bucka-Kolendo J."/>
            <person name="Kiousi D.E."/>
            <person name="Dekowska A."/>
            <person name="Mikolajczuk-Szczyrba A."/>
            <person name="Karadedos D.M."/>
            <person name="Michael P."/>
            <person name="Galanis A."/>
            <person name="Sokolowska B."/>
        </authorList>
    </citation>
    <scope>NUCLEOTIDE SEQUENCE [LARGE SCALE GENOMIC DNA]</scope>
    <source>
        <strain evidence="6 7">KKP 3000</strain>
    </source>
</reference>
<dbReference type="GO" id="GO:0016491">
    <property type="term" value="F:oxidoreductase activity"/>
    <property type="evidence" value="ECO:0007669"/>
    <property type="project" value="UniProtKB-KW"/>
</dbReference>
<keyword evidence="7" id="KW-1185">Reference proteome</keyword>
<accession>A0ABV5A9P9</accession>
<dbReference type="SUPFAM" id="SSF51735">
    <property type="entry name" value="NAD(P)-binding Rossmann-fold domains"/>
    <property type="match status" value="1"/>
</dbReference>
<dbReference type="Pfam" id="PF00389">
    <property type="entry name" value="2-Hacid_dh"/>
    <property type="match status" value="1"/>
</dbReference>
<dbReference type="PANTHER" id="PTHR10996">
    <property type="entry name" value="2-HYDROXYACID DEHYDROGENASE-RELATED"/>
    <property type="match status" value="1"/>
</dbReference>
<evidence type="ECO:0000313" key="6">
    <source>
        <dbReference type="EMBL" id="MFB5188821.1"/>
    </source>
</evidence>
<dbReference type="Proteomes" id="UP001579974">
    <property type="component" value="Unassembled WGS sequence"/>
</dbReference>
<evidence type="ECO:0000256" key="2">
    <source>
        <dbReference type="ARBA" id="ARBA00023002"/>
    </source>
</evidence>
<feature type="domain" description="D-isomer specific 2-hydroxyacid dehydrogenase catalytic" evidence="4">
    <location>
        <begin position="8"/>
        <end position="319"/>
    </location>
</feature>
<feature type="domain" description="D-isomer specific 2-hydroxyacid dehydrogenase NAD-binding" evidence="5">
    <location>
        <begin position="112"/>
        <end position="288"/>
    </location>
</feature>
<dbReference type="PANTHER" id="PTHR10996:SF283">
    <property type="entry name" value="GLYOXYLATE_HYDROXYPYRUVATE REDUCTASE B"/>
    <property type="match status" value="1"/>
</dbReference>
<dbReference type="InterPro" id="IPR006139">
    <property type="entry name" value="D-isomer_2_OHA_DH_cat_dom"/>
</dbReference>
<protein>
    <submittedName>
        <fullName evidence="6">D-glycerate dehydrogenase</fullName>
        <ecNumber evidence="6">1.1.1.-</ecNumber>
    </submittedName>
</protein>
<evidence type="ECO:0000259" key="5">
    <source>
        <dbReference type="Pfam" id="PF02826"/>
    </source>
</evidence>
<evidence type="ECO:0000259" key="4">
    <source>
        <dbReference type="Pfam" id="PF00389"/>
    </source>
</evidence>
<dbReference type="InterPro" id="IPR050223">
    <property type="entry name" value="D-isomer_2-hydroxyacid_DH"/>
</dbReference>
<dbReference type="RefSeq" id="WP_275475657.1">
    <property type="nucleotide sequence ID" value="NZ_CP162940.1"/>
</dbReference>